<evidence type="ECO:0000256" key="1">
    <source>
        <dbReference type="SAM" id="MobiDB-lite"/>
    </source>
</evidence>
<keyword evidence="3" id="KW-1185">Reference proteome</keyword>
<evidence type="ECO:0000313" key="2">
    <source>
        <dbReference type="EMBL" id="KAK8956218.1"/>
    </source>
</evidence>
<dbReference type="EMBL" id="JBBWWR010000013">
    <property type="protein sequence ID" value="KAK8956218.1"/>
    <property type="molecule type" value="Genomic_DNA"/>
</dbReference>
<feature type="compositionally biased region" description="Acidic residues" evidence="1">
    <location>
        <begin position="108"/>
        <end position="117"/>
    </location>
</feature>
<gene>
    <name evidence="2" type="ORF">KSP40_PGU012808</name>
</gene>
<organism evidence="2 3">
    <name type="scientific">Platanthera guangdongensis</name>
    <dbReference type="NCBI Taxonomy" id="2320717"/>
    <lineage>
        <taxon>Eukaryota</taxon>
        <taxon>Viridiplantae</taxon>
        <taxon>Streptophyta</taxon>
        <taxon>Embryophyta</taxon>
        <taxon>Tracheophyta</taxon>
        <taxon>Spermatophyta</taxon>
        <taxon>Magnoliopsida</taxon>
        <taxon>Liliopsida</taxon>
        <taxon>Asparagales</taxon>
        <taxon>Orchidaceae</taxon>
        <taxon>Orchidoideae</taxon>
        <taxon>Orchideae</taxon>
        <taxon>Orchidinae</taxon>
        <taxon>Platanthera</taxon>
    </lineage>
</organism>
<evidence type="ECO:0000313" key="3">
    <source>
        <dbReference type="Proteomes" id="UP001412067"/>
    </source>
</evidence>
<feature type="region of interest" description="Disordered" evidence="1">
    <location>
        <begin position="93"/>
        <end position="117"/>
    </location>
</feature>
<comment type="caution">
    <text evidence="2">The sequence shown here is derived from an EMBL/GenBank/DDBJ whole genome shotgun (WGS) entry which is preliminary data.</text>
</comment>
<protein>
    <submittedName>
        <fullName evidence="2">Uncharacterized protein</fullName>
    </submittedName>
</protein>
<reference evidence="2 3" key="1">
    <citation type="journal article" date="2022" name="Nat. Plants">
        <title>Genomes of leafy and leafless Platanthera orchids illuminate the evolution of mycoheterotrophy.</title>
        <authorList>
            <person name="Li M.H."/>
            <person name="Liu K.W."/>
            <person name="Li Z."/>
            <person name="Lu H.C."/>
            <person name="Ye Q.L."/>
            <person name="Zhang D."/>
            <person name="Wang J.Y."/>
            <person name="Li Y.F."/>
            <person name="Zhong Z.M."/>
            <person name="Liu X."/>
            <person name="Yu X."/>
            <person name="Liu D.K."/>
            <person name="Tu X.D."/>
            <person name="Liu B."/>
            <person name="Hao Y."/>
            <person name="Liao X.Y."/>
            <person name="Jiang Y.T."/>
            <person name="Sun W.H."/>
            <person name="Chen J."/>
            <person name="Chen Y.Q."/>
            <person name="Ai Y."/>
            <person name="Zhai J.W."/>
            <person name="Wu S.S."/>
            <person name="Zhou Z."/>
            <person name="Hsiao Y.Y."/>
            <person name="Wu W.L."/>
            <person name="Chen Y.Y."/>
            <person name="Lin Y.F."/>
            <person name="Hsu J.L."/>
            <person name="Li C.Y."/>
            <person name="Wang Z.W."/>
            <person name="Zhao X."/>
            <person name="Zhong W.Y."/>
            <person name="Ma X.K."/>
            <person name="Ma L."/>
            <person name="Huang J."/>
            <person name="Chen G.Z."/>
            <person name="Huang M.Z."/>
            <person name="Huang L."/>
            <person name="Peng D.H."/>
            <person name="Luo Y.B."/>
            <person name="Zou S.Q."/>
            <person name="Chen S.P."/>
            <person name="Lan S."/>
            <person name="Tsai W.C."/>
            <person name="Van de Peer Y."/>
            <person name="Liu Z.J."/>
        </authorList>
    </citation>
    <scope>NUCLEOTIDE SEQUENCE [LARGE SCALE GENOMIC DNA]</scope>
    <source>
        <strain evidence="2">Lor288</strain>
    </source>
</reference>
<dbReference type="Proteomes" id="UP001412067">
    <property type="component" value="Unassembled WGS sequence"/>
</dbReference>
<accession>A0ABR2M1K9</accession>
<proteinExistence type="predicted"/>
<name>A0ABR2M1K9_9ASPA</name>
<feature type="compositionally biased region" description="Polar residues" evidence="1">
    <location>
        <begin position="23"/>
        <end position="39"/>
    </location>
</feature>
<feature type="region of interest" description="Disordered" evidence="1">
    <location>
        <begin position="1"/>
        <end position="80"/>
    </location>
</feature>
<sequence length="117" mass="13233">MAEHTLPYHDLSLLPSSSSSSSEQILKGQSNSVSGNDNTDAGYHTPTSPRHRILQARKCPPAPRKWPARLGPRSRKRKAWKSRLRLIEDDEFDELVCSQPKKKKAKEDEDTESSNHV</sequence>
<feature type="compositionally biased region" description="Low complexity" evidence="1">
    <location>
        <begin position="11"/>
        <end position="22"/>
    </location>
</feature>